<dbReference type="NCBIfam" id="TIGR03383">
    <property type="entry name" value="urate_oxi"/>
    <property type="match status" value="1"/>
</dbReference>
<evidence type="ECO:0000256" key="3">
    <source>
        <dbReference type="ARBA" id="ARBA00022631"/>
    </source>
</evidence>
<protein>
    <recommendedName>
        <fullName evidence="5 6">Uricase</fullName>
        <ecNumber evidence="5 6">1.7.3.3</ecNumber>
    </recommendedName>
    <alternativeName>
        <fullName evidence="5">Urate oxidase</fullName>
    </alternativeName>
</protein>
<comment type="similarity">
    <text evidence="2 5 6">Belongs to the uricase family.</text>
</comment>
<feature type="region of interest" description="Disordered" evidence="7">
    <location>
        <begin position="1"/>
        <end position="22"/>
    </location>
</feature>
<dbReference type="PANTHER" id="PTHR42874:SF1">
    <property type="entry name" value="URICASE"/>
    <property type="match status" value="1"/>
</dbReference>
<sequence length="327" mass="37089">MPSTASLHGQVTGNASSTDRPTMHYGKKDVFVYRTYAKPLKANKQIPESNFQERKNTLFGVDVQVALHGEAFLKNYTDGDNSTCVATDTMRNYIELSGGKIEYSTIDGFLVETAKGFLKQWPHIEQVDLAGQSVEFDDVPVEKNGKIENSGIMFRPRKTERPRASVSVRRNGDNFEIVNHVSGITDIHLMKITGSSFKGFIQDEYTKLPEKEDRNLFIYVDIDWTYNNFEDGANLDTSNYVPAEQIRDIAATVFHELNDQSIQHLVYQIGLRILERFPQLKDVSYYTNNRTLSEVAPADNGKGKVYTEPTLPYGFQAFTVTRDDLKK</sequence>
<evidence type="ECO:0000256" key="7">
    <source>
        <dbReference type="SAM" id="MobiDB-lite"/>
    </source>
</evidence>
<accession>A0ABY9KZ98</accession>
<keyword evidence="4 5" id="KW-0560">Oxidoreductase</keyword>
<evidence type="ECO:0000256" key="2">
    <source>
        <dbReference type="ARBA" id="ARBA00009760"/>
    </source>
</evidence>
<keyword evidence="9" id="KW-1185">Reference proteome</keyword>
<dbReference type="Pfam" id="PF01014">
    <property type="entry name" value="Uricase"/>
    <property type="match status" value="2"/>
</dbReference>
<comment type="pathway">
    <text evidence="1 5">Purine metabolism; urate degradation; (S)-allantoin from urate: step 1/3.</text>
</comment>
<dbReference type="PRINTS" id="PR00093">
    <property type="entry name" value="URICASE"/>
</dbReference>
<proteinExistence type="inferred from homology"/>
<evidence type="ECO:0000256" key="1">
    <source>
        <dbReference type="ARBA" id="ARBA00004831"/>
    </source>
</evidence>
<name>A0ABY9KZ98_9BACI</name>
<organism evidence="8 9">
    <name type="scientific">Aciduricibacillus chroicocephali</name>
    <dbReference type="NCBI Taxonomy" id="3054939"/>
    <lineage>
        <taxon>Bacteria</taxon>
        <taxon>Bacillati</taxon>
        <taxon>Bacillota</taxon>
        <taxon>Bacilli</taxon>
        <taxon>Bacillales</taxon>
        <taxon>Bacillaceae</taxon>
        <taxon>Aciduricibacillus</taxon>
    </lineage>
</organism>
<dbReference type="Gene3D" id="3.10.270.10">
    <property type="entry name" value="Urate Oxidase"/>
    <property type="match status" value="1"/>
</dbReference>
<keyword evidence="3 5" id="KW-0659">Purine metabolism</keyword>
<reference evidence="8" key="1">
    <citation type="submission" date="2023-06" db="EMBL/GenBank/DDBJ databases">
        <title>A Treasure from Seagulls: Isolation and Description of Aciduricobacillus qingdaonensis gen. nov., sp. nov., a Rare Obligately Uric Acid-utilizing Member in the Family Bacillaceae.</title>
        <authorList>
            <person name="Liu W."/>
            <person name="Wang B."/>
        </authorList>
    </citation>
    <scope>NUCLEOTIDE SEQUENCE</scope>
    <source>
        <strain evidence="8">44XB</strain>
    </source>
</reference>
<dbReference type="EC" id="1.7.3.3" evidence="5 6"/>
<gene>
    <name evidence="8" type="primary">pucL</name>
    <name evidence="8" type="ORF">QR721_01800</name>
</gene>
<dbReference type="RefSeq" id="WP_348028593.1">
    <property type="nucleotide sequence ID" value="NZ_CP129113.1"/>
</dbReference>
<dbReference type="EMBL" id="CP129113">
    <property type="protein sequence ID" value="WLV24997.1"/>
    <property type="molecule type" value="Genomic_DNA"/>
</dbReference>
<evidence type="ECO:0000256" key="5">
    <source>
        <dbReference type="PIRNR" id="PIRNR000241"/>
    </source>
</evidence>
<evidence type="ECO:0000256" key="6">
    <source>
        <dbReference type="RuleBase" id="RU004455"/>
    </source>
</evidence>
<dbReference type="Proteomes" id="UP001180087">
    <property type="component" value="Chromosome"/>
</dbReference>
<dbReference type="SUPFAM" id="SSF55620">
    <property type="entry name" value="Tetrahydrobiopterin biosynthesis enzymes-like"/>
    <property type="match status" value="2"/>
</dbReference>
<dbReference type="PANTHER" id="PTHR42874">
    <property type="entry name" value="URICASE"/>
    <property type="match status" value="1"/>
</dbReference>
<dbReference type="PIRSF" id="PIRSF000241">
    <property type="entry name" value="Urate_oxidase"/>
    <property type="match status" value="1"/>
</dbReference>
<evidence type="ECO:0000313" key="8">
    <source>
        <dbReference type="EMBL" id="WLV24997.1"/>
    </source>
</evidence>
<evidence type="ECO:0000313" key="9">
    <source>
        <dbReference type="Proteomes" id="UP001180087"/>
    </source>
</evidence>
<evidence type="ECO:0000256" key="4">
    <source>
        <dbReference type="ARBA" id="ARBA00023002"/>
    </source>
</evidence>
<comment type="function">
    <text evidence="5 6">Catalyzes the oxidation of uric acid to 5-hydroxyisourate, which is further processed to form (S)-allantoin.</text>
</comment>
<comment type="catalytic activity">
    <reaction evidence="5 6">
        <text>urate + O2 + H2O = 5-hydroxyisourate + H2O2</text>
        <dbReference type="Rhea" id="RHEA:21368"/>
        <dbReference type="ChEBI" id="CHEBI:15377"/>
        <dbReference type="ChEBI" id="CHEBI:15379"/>
        <dbReference type="ChEBI" id="CHEBI:16240"/>
        <dbReference type="ChEBI" id="CHEBI:17775"/>
        <dbReference type="ChEBI" id="CHEBI:18072"/>
        <dbReference type="EC" id="1.7.3.3"/>
    </reaction>
</comment>
<feature type="compositionally biased region" description="Polar residues" evidence="7">
    <location>
        <begin position="1"/>
        <end position="20"/>
    </location>
</feature>
<dbReference type="InterPro" id="IPR002042">
    <property type="entry name" value="Uricase"/>
</dbReference>